<evidence type="ECO:0000313" key="4">
    <source>
        <dbReference type="Proteomes" id="UP000230709"/>
    </source>
</evidence>
<gene>
    <name evidence="3" type="ORF">CQW49_00045</name>
</gene>
<dbReference type="KEGG" id="mtw:CQW49_00045"/>
<proteinExistence type="predicted"/>
<reference evidence="4" key="1">
    <citation type="submission" date="2017-10" db="EMBL/GenBank/DDBJ databases">
        <title>Completed PacBio SMRT sequence of Methylosinus trichosporium OB3b reveals presence of a third large plasmid.</title>
        <authorList>
            <person name="Charles T.C."/>
            <person name="Lynch M.D.J."/>
            <person name="Heil J.R."/>
            <person name="Cheng J."/>
        </authorList>
    </citation>
    <scope>NUCLEOTIDE SEQUENCE [LARGE SCALE GENOMIC DNA]</scope>
    <source>
        <strain evidence="4">OB3b</strain>
    </source>
</reference>
<dbReference type="InterPro" id="IPR037219">
    <property type="entry name" value="Peptidase_M41-like"/>
</dbReference>
<dbReference type="GO" id="GO:0005524">
    <property type="term" value="F:ATP binding"/>
    <property type="evidence" value="ECO:0007669"/>
    <property type="project" value="InterPro"/>
</dbReference>
<dbReference type="EMBL" id="CP023737">
    <property type="protein sequence ID" value="ATQ66460.1"/>
    <property type="molecule type" value="Genomic_DNA"/>
</dbReference>
<evidence type="ECO:0000256" key="2">
    <source>
        <dbReference type="SAM" id="MobiDB-lite"/>
    </source>
</evidence>
<evidence type="ECO:0000256" key="1">
    <source>
        <dbReference type="SAM" id="Coils"/>
    </source>
</evidence>
<name>A0A2D2CUW1_METT3</name>
<protein>
    <submittedName>
        <fullName evidence="3">Uncharacterized protein</fullName>
    </submittedName>
</protein>
<accession>A0A2D2CUW1</accession>
<dbReference type="Gene3D" id="1.20.58.760">
    <property type="entry name" value="Peptidase M41"/>
    <property type="match status" value="1"/>
</dbReference>
<dbReference type="GO" id="GO:0004222">
    <property type="term" value="F:metalloendopeptidase activity"/>
    <property type="evidence" value="ECO:0007669"/>
    <property type="project" value="InterPro"/>
</dbReference>
<dbReference type="SUPFAM" id="SSF140990">
    <property type="entry name" value="FtsH protease domain-like"/>
    <property type="match status" value="1"/>
</dbReference>
<dbReference type="GO" id="GO:0006508">
    <property type="term" value="P:proteolysis"/>
    <property type="evidence" value="ECO:0007669"/>
    <property type="project" value="InterPro"/>
</dbReference>
<keyword evidence="4" id="KW-1185">Reference proteome</keyword>
<feature type="region of interest" description="Disordered" evidence="2">
    <location>
        <begin position="1"/>
        <end position="25"/>
    </location>
</feature>
<keyword evidence="1" id="KW-0175">Coiled coil</keyword>
<evidence type="ECO:0000313" key="3">
    <source>
        <dbReference type="EMBL" id="ATQ66460.1"/>
    </source>
</evidence>
<dbReference type="Proteomes" id="UP000230709">
    <property type="component" value="Chromosome"/>
</dbReference>
<dbReference type="GO" id="GO:0004176">
    <property type="term" value="F:ATP-dependent peptidase activity"/>
    <property type="evidence" value="ECO:0007669"/>
    <property type="project" value="InterPro"/>
</dbReference>
<dbReference type="RefSeq" id="WP_003614448.1">
    <property type="nucleotide sequence ID" value="NZ_ADVE02000001.1"/>
</dbReference>
<organism evidence="3 4">
    <name type="scientific">Methylosinus trichosporium (strain ATCC 35070 / NCIMB 11131 / UNIQEM 75 / OB3b)</name>
    <dbReference type="NCBI Taxonomy" id="595536"/>
    <lineage>
        <taxon>Bacteria</taxon>
        <taxon>Pseudomonadati</taxon>
        <taxon>Pseudomonadota</taxon>
        <taxon>Alphaproteobacteria</taxon>
        <taxon>Hyphomicrobiales</taxon>
        <taxon>Methylocystaceae</taxon>
        <taxon>Methylosinus</taxon>
    </lineage>
</organism>
<feature type="region of interest" description="Disordered" evidence="2">
    <location>
        <begin position="259"/>
        <end position="301"/>
    </location>
</feature>
<feature type="compositionally biased region" description="Basic and acidic residues" evidence="2">
    <location>
        <begin position="277"/>
        <end position="293"/>
    </location>
</feature>
<sequence length="301" mass="33655">MGSYIAHTRRKLKPSKADSAADVDREMIARRERELAERRELQRAAEERARAEKAARAMMRAVEKRLTPAEPDTSGRRRTAVRAAGIMLISATGGMRTESVALHRLPGSAGSELWRADVRFETEKGVTHFINDPGSPSDLDALHAMRALAPRIAETLFMGPPYDDAIDRNNLVTAQRLAESFMHKSHYTASLGASEKRELHESILDQLHQVAAMRLRHLSGELERLVGALMHKTRLSRSELNALLASIYDGYEEFRRSEARLAPPSPAPRLTAEQPAEPERSFEEEQSFEEERPAATGTHGF</sequence>
<dbReference type="AlphaFoldDB" id="A0A2D2CUW1"/>
<feature type="coiled-coil region" evidence="1">
    <location>
        <begin position="34"/>
        <end position="61"/>
    </location>
</feature>